<dbReference type="InterPro" id="IPR007695">
    <property type="entry name" value="DNA_mismatch_repair_MutS-lik_N"/>
</dbReference>
<evidence type="ECO:0000256" key="2">
    <source>
        <dbReference type="ARBA" id="ARBA00021982"/>
    </source>
</evidence>
<dbReference type="HOGENOM" id="CLU_002472_3_1_0"/>
<dbReference type="InterPro" id="IPR005748">
    <property type="entry name" value="DNA_mismatch_repair_MutS"/>
</dbReference>
<dbReference type="SUPFAM" id="SSF55271">
    <property type="entry name" value="DNA repair protein MutS, domain I"/>
    <property type="match status" value="1"/>
</dbReference>
<evidence type="ECO:0000256" key="1">
    <source>
        <dbReference type="ARBA" id="ARBA00006271"/>
    </source>
</evidence>
<accession>A0A059XU48</accession>
<proteinExistence type="inferred from homology"/>
<evidence type="ECO:0000256" key="9">
    <source>
        <dbReference type="NCBIfam" id="TIGR01070"/>
    </source>
</evidence>
<dbReference type="PANTHER" id="PTHR11361">
    <property type="entry name" value="DNA MISMATCH REPAIR PROTEIN MUTS FAMILY MEMBER"/>
    <property type="match status" value="1"/>
</dbReference>
<evidence type="ECO:0000256" key="3">
    <source>
        <dbReference type="ARBA" id="ARBA00022741"/>
    </source>
</evidence>
<dbReference type="Pfam" id="PF05192">
    <property type="entry name" value="MutS_III"/>
    <property type="match status" value="1"/>
</dbReference>
<dbReference type="PROSITE" id="PS00486">
    <property type="entry name" value="DNA_MISMATCH_REPAIR_2"/>
    <property type="match status" value="1"/>
</dbReference>
<dbReference type="PANTHER" id="PTHR11361:SF34">
    <property type="entry name" value="DNA MISMATCH REPAIR PROTEIN MSH1, MITOCHONDRIAL"/>
    <property type="match status" value="1"/>
</dbReference>
<dbReference type="SUPFAM" id="SSF48334">
    <property type="entry name" value="DNA repair protein MutS, domain III"/>
    <property type="match status" value="1"/>
</dbReference>
<dbReference type="GO" id="GO:0030983">
    <property type="term" value="F:mismatched DNA binding"/>
    <property type="evidence" value="ECO:0007669"/>
    <property type="project" value="InterPro"/>
</dbReference>
<dbReference type="SUPFAM" id="SSF52540">
    <property type="entry name" value="P-loop containing nucleoside triphosphate hydrolases"/>
    <property type="match status" value="1"/>
</dbReference>
<dbReference type="InterPro" id="IPR036187">
    <property type="entry name" value="DNA_mismatch_repair_MutS_sf"/>
</dbReference>
<dbReference type="GO" id="GO:0005524">
    <property type="term" value="F:ATP binding"/>
    <property type="evidence" value="ECO:0007669"/>
    <property type="project" value="UniProtKB-UniRule"/>
</dbReference>
<dbReference type="Proteomes" id="UP000027059">
    <property type="component" value="Chromosome"/>
</dbReference>
<dbReference type="KEGG" id="lfp:Y981_04890"/>
<dbReference type="Gene3D" id="3.40.50.300">
    <property type="entry name" value="P-loop containing nucleotide triphosphate hydrolases"/>
    <property type="match status" value="1"/>
</dbReference>
<evidence type="ECO:0000256" key="5">
    <source>
        <dbReference type="ARBA" id="ARBA00022840"/>
    </source>
</evidence>
<name>A0A059XU48_9BACT</name>
<keyword evidence="3" id="KW-0547">Nucleotide-binding</keyword>
<keyword evidence="6" id="KW-0238">DNA-binding</keyword>
<dbReference type="OrthoDB" id="9802448at2"/>
<dbReference type="EMBL" id="CP007243">
    <property type="protein sequence ID" value="AIA30348.1"/>
    <property type="molecule type" value="Genomic_DNA"/>
</dbReference>
<dbReference type="Gene3D" id="1.10.1420.10">
    <property type="match status" value="2"/>
</dbReference>
<dbReference type="InterPro" id="IPR007696">
    <property type="entry name" value="DNA_mismatch_repair_MutS_core"/>
</dbReference>
<feature type="domain" description="DNA mismatch repair proteins mutS family" evidence="10">
    <location>
        <begin position="693"/>
        <end position="709"/>
    </location>
</feature>
<dbReference type="AlphaFoldDB" id="A0A059XU48"/>
<dbReference type="GO" id="GO:0005829">
    <property type="term" value="C:cytosol"/>
    <property type="evidence" value="ECO:0007669"/>
    <property type="project" value="TreeGrafter"/>
</dbReference>
<comment type="similarity">
    <text evidence="1">Belongs to the DNA mismatch repair MutS family.</text>
</comment>
<sequence length="843" mass="95005">MGDALQKEPAAIFPDTPLFRQYQSLLSEVGHSLLLFRLGDFYELFGEQAETVSRVLGLTLTTRDRNRPNPLPMCGIPARSLDLYLPRLVYEGFSVAIAEQVATQGDTEGLFPRQIVRVVTRATLIEDPSLSGGNMKNALAVAREGGRWSGACLDLTDGTLSVFEPENSPPSDLPPDPLVDWVSRKNPEEVLVEDPSLLSSFAHFQGASVKREQQEGWRDFLPVSFRMPELAPQSLKALSMLVGYVAWHQKSILPHLTGVVLENDSGNLVLDRSSLRHLDLFPFGEEKKKPGSLFEVLDRARTAMGSRTLRRWLLSPDATGGRIAVRHSVQRYFSDHPRFFDETIAQLRNVGDLERMLGRVGLKGRVPRDIAGIRDSLEWSMEIALRPEWQDFFPHSLSTALLSELSGLRDLLKEALVEEPAITLGEGPVISDTFDSELRRLRSMEQTGDQELLALENQEKERTGIENLRVRYNQVSGYFIEISKGQVKKVPAHYFRKQILTNVERFTIPELISFEDRIQQARQAVLLREGELLDSLRSRILEQAENLQILSRLVGEIDALHAFHLVGKTFGYCLPEITTEGSLQILGGRHPVLERRIPPASFVPNDVDVGQGEFIILTGPNMAGKSTYMRMIALIQIMAQAGAPVPADRARVPLVDRILTRVGASDHILEGESTFMVEMNEMSRILNEASSRSLVLLDEVGRGTSTFDGMALAWSISEFIHDRIRCRTLFATHYHELHQLATKRSRVRNLHVSVAVRDRKIIFHHRISPGHTSRSYGVDVARLAGIPEVVVERAFDILRFWDKQKLFRSIPEDEGWEPPEQDFRLPLFTWNRSSDQSSEPTDS</sequence>
<dbReference type="InterPro" id="IPR000432">
    <property type="entry name" value="DNA_mismatch_repair_MutS_C"/>
</dbReference>
<dbReference type="SMART" id="SM00533">
    <property type="entry name" value="MUTSd"/>
    <property type="match status" value="1"/>
</dbReference>
<dbReference type="NCBIfam" id="TIGR01070">
    <property type="entry name" value="mutS1"/>
    <property type="match status" value="1"/>
</dbReference>
<reference evidence="12" key="1">
    <citation type="submission" date="2014-02" db="EMBL/GenBank/DDBJ databases">
        <title>Complete genome sequence and comparative genomic analysis of the nitrogen-fixing bacterium Leptospirillum ferriphilum YSK.</title>
        <authorList>
            <person name="Guo X."/>
            <person name="Yin H."/>
            <person name="Liang Y."/>
            <person name="Hu Q."/>
            <person name="Ma L."/>
            <person name="Xiao Y."/>
            <person name="Zhang X."/>
            <person name="Qiu G."/>
            <person name="Liu X."/>
        </authorList>
    </citation>
    <scope>NUCLEOTIDE SEQUENCE [LARGE SCALE GENOMIC DNA]</scope>
    <source>
        <strain evidence="12">YSK</strain>
    </source>
</reference>
<reference evidence="11 12" key="2">
    <citation type="journal article" date="2015" name="Biomed. Res. Int.">
        <title>Effects of Arsenite Resistance on the Growth and Functional Gene Expression of Leptospirillum ferriphilum and Acidithiobacillus thiooxidans in Pure Culture and Coculture.</title>
        <authorList>
            <person name="Jiang H."/>
            <person name="Liang Y."/>
            <person name="Yin H."/>
            <person name="Xiao Y."/>
            <person name="Guo X."/>
            <person name="Xu Y."/>
            <person name="Hu Q."/>
            <person name="Liu H."/>
            <person name="Liu X."/>
        </authorList>
    </citation>
    <scope>NUCLEOTIDE SEQUENCE [LARGE SCALE GENOMIC DNA]</scope>
    <source>
        <strain evidence="11 12">YSK</strain>
    </source>
</reference>
<keyword evidence="4" id="KW-0227">DNA damage</keyword>
<evidence type="ECO:0000256" key="6">
    <source>
        <dbReference type="ARBA" id="ARBA00023125"/>
    </source>
</evidence>
<dbReference type="Pfam" id="PF05190">
    <property type="entry name" value="MutS_IV"/>
    <property type="match status" value="1"/>
</dbReference>
<dbReference type="Pfam" id="PF00488">
    <property type="entry name" value="MutS_V"/>
    <property type="match status" value="1"/>
</dbReference>
<dbReference type="InterPro" id="IPR036678">
    <property type="entry name" value="MutS_con_dom_sf"/>
</dbReference>
<dbReference type="Gene3D" id="3.40.1170.10">
    <property type="entry name" value="DNA repair protein MutS, domain I"/>
    <property type="match status" value="1"/>
</dbReference>
<dbReference type="InterPro" id="IPR007861">
    <property type="entry name" value="DNA_mismatch_repair_MutS_clamp"/>
</dbReference>
<keyword evidence="7" id="KW-0234">DNA repair</keyword>
<dbReference type="GO" id="GO:0006298">
    <property type="term" value="P:mismatch repair"/>
    <property type="evidence" value="ECO:0007669"/>
    <property type="project" value="UniProtKB-UniRule"/>
</dbReference>
<dbReference type="Pfam" id="PF01624">
    <property type="entry name" value="MutS_I"/>
    <property type="match status" value="1"/>
</dbReference>
<dbReference type="Gene3D" id="3.30.420.110">
    <property type="entry name" value="MutS, connector domain"/>
    <property type="match status" value="1"/>
</dbReference>
<dbReference type="InterPro" id="IPR017261">
    <property type="entry name" value="DNA_mismatch_repair_MutS/MSH"/>
</dbReference>
<keyword evidence="12" id="KW-1185">Reference proteome</keyword>
<keyword evidence="5" id="KW-0067">ATP-binding</keyword>
<dbReference type="SUPFAM" id="SSF53150">
    <property type="entry name" value="DNA repair protein MutS, domain II"/>
    <property type="match status" value="1"/>
</dbReference>
<evidence type="ECO:0000313" key="11">
    <source>
        <dbReference type="EMBL" id="AIA30348.1"/>
    </source>
</evidence>
<dbReference type="GO" id="GO:0140664">
    <property type="term" value="F:ATP-dependent DNA damage sensor activity"/>
    <property type="evidence" value="ECO:0007669"/>
    <property type="project" value="InterPro"/>
</dbReference>
<dbReference type="SMART" id="SM00534">
    <property type="entry name" value="MUTSac"/>
    <property type="match status" value="1"/>
</dbReference>
<organism evidence="11 12">
    <name type="scientific">Leptospirillum ferriphilum YSK</name>
    <dbReference type="NCBI Taxonomy" id="1441628"/>
    <lineage>
        <taxon>Bacteria</taxon>
        <taxon>Pseudomonadati</taxon>
        <taxon>Nitrospirota</taxon>
        <taxon>Nitrospiria</taxon>
        <taxon>Nitrospirales</taxon>
        <taxon>Nitrospiraceae</taxon>
        <taxon>Leptospirillum</taxon>
    </lineage>
</organism>
<dbReference type="RefSeq" id="WP_014960809.1">
    <property type="nucleotide sequence ID" value="NZ_CP007243.1"/>
</dbReference>
<evidence type="ECO:0000256" key="8">
    <source>
        <dbReference type="ARBA" id="ARBA00024647"/>
    </source>
</evidence>
<dbReference type="PIRSF" id="PIRSF037677">
    <property type="entry name" value="DNA_mis_repair_Msh6"/>
    <property type="match status" value="1"/>
</dbReference>
<dbReference type="InterPro" id="IPR016151">
    <property type="entry name" value="DNA_mismatch_repair_MutS_N"/>
</dbReference>
<dbReference type="NCBIfam" id="NF003810">
    <property type="entry name" value="PRK05399.1"/>
    <property type="match status" value="1"/>
</dbReference>
<protein>
    <recommendedName>
        <fullName evidence="2 9">DNA mismatch repair protein MutS</fullName>
    </recommendedName>
</protein>
<dbReference type="InterPro" id="IPR027417">
    <property type="entry name" value="P-loop_NTPase"/>
</dbReference>
<comment type="function">
    <text evidence="8">This protein is involved in the repair of mismatches in DNA. It is possible that it carries out the mismatch recognition step. This protein has a weak ATPase activity.</text>
</comment>
<evidence type="ECO:0000313" key="12">
    <source>
        <dbReference type="Proteomes" id="UP000027059"/>
    </source>
</evidence>
<evidence type="ECO:0000259" key="10">
    <source>
        <dbReference type="PROSITE" id="PS00486"/>
    </source>
</evidence>
<evidence type="ECO:0000256" key="4">
    <source>
        <dbReference type="ARBA" id="ARBA00022763"/>
    </source>
</evidence>
<dbReference type="CDD" id="cd03284">
    <property type="entry name" value="ABC_MutS1"/>
    <property type="match status" value="1"/>
</dbReference>
<gene>
    <name evidence="11" type="ORF">Y981_04890</name>
</gene>
<evidence type="ECO:0000256" key="7">
    <source>
        <dbReference type="ARBA" id="ARBA00023204"/>
    </source>
</evidence>
<dbReference type="InterPro" id="IPR045076">
    <property type="entry name" value="MutS"/>
</dbReference>